<comment type="caution">
    <text evidence="1">The sequence shown here is derived from an EMBL/GenBank/DDBJ whole genome shotgun (WGS) entry which is preliminary data.</text>
</comment>
<proteinExistence type="predicted"/>
<sequence length="71" mass="7889">MRSAIYPKVGDKVLILRPAYVAGKVGVILDREMLSGATFSDRWLIQVDSENIVVSLIPNEFEVVNGENEIL</sequence>
<evidence type="ECO:0000313" key="1">
    <source>
        <dbReference type="EMBL" id="KYC41521.1"/>
    </source>
</evidence>
<evidence type="ECO:0008006" key="3">
    <source>
        <dbReference type="Google" id="ProtNLM"/>
    </source>
</evidence>
<organism evidence="1 2">
    <name type="scientific">Scytonema hofmannii PCC 7110</name>
    <dbReference type="NCBI Taxonomy" id="128403"/>
    <lineage>
        <taxon>Bacteria</taxon>
        <taxon>Bacillati</taxon>
        <taxon>Cyanobacteriota</taxon>
        <taxon>Cyanophyceae</taxon>
        <taxon>Nostocales</taxon>
        <taxon>Scytonemataceae</taxon>
        <taxon>Scytonema</taxon>
    </lineage>
</organism>
<protein>
    <recommendedName>
        <fullName evidence="3">DUF3148 domain-containing protein</fullName>
    </recommendedName>
</protein>
<accession>A0A139XA04</accession>
<dbReference type="Proteomes" id="UP000076925">
    <property type="component" value="Unassembled WGS sequence"/>
</dbReference>
<gene>
    <name evidence="1" type="ORF">WA1_15815</name>
</gene>
<dbReference type="OrthoDB" id="515661at2"/>
<name>A0A139XA04_9CYAN</name>
<keyword evidence="2" id="KW-1185">Reference proteome</keyword>
<dbReference type="EMBL" id="ANNX02000020">
    <property type="protein sequence ID" value="KYC41521.1"/>
    <property type="molecule type" value="Genomic_DNA"/>
</dbReference>
<reference evidence="1 2" key="1">
    <citation type="journal article" date="2013" name="Genome Biol. Evol.">
        <title>Genomes of Stigonematalean cyanobacteria (subsection V) and the evolution of oxygenic photosynthesis from prokaryotes to plastids.</title>
        <authorList>
            <person name="Dagan T."/>
            <person name="Roettger M."/>
            <person name="Stucken K."/>
            <person name="Landan G."/>
            <person name="Koch R."/>
            <person name="Major P."/>
            <person name="Gould S.B."/>
            <person name="Goremykin V.V."/>
            <person name="Rippka R."/>
            <person name="Tandeau de Marsac N."/>
            <person name="Gugger M."/>
            <person name="Lockhart P.J."/>
            <person name="Allen J.F."/>
            <person name="Brune I."/>
            <person name="Maus I."/>
            <person name="Puhler A."/>
            <person name="Martin W.F."/>
        </authorList>
    </citation>
    <scope>NUCLEOTIDE SEQUENCE [LARGE SCALE GENOMIC DNA]</scope>
    <source>
        <strain evidence="1 2">PCC 7110</strain>
    </source>
</reference>
<evidence type="ECO:0000313" key="2">
    <source>
        <dbReference type="Proteomes" id="UP000076925"/>
    </source>
</evidence>
<dbReference type="AlphaFoldDB" id="A0A139XA04"/>